<feature type="domain" description="PIN" evidence="5">
    <location>
        <begin position="4"/>
        <end position="119"/>
    </location>
</feature>
<dbReference type="PANTHER" id="PTHR36173">
    <property type="entry name" value="RIBONUCLEASE VAPC16-RELATED"/>
    <property type="match status" value="1"/>
</dbReference>
<keyword evidence="7" id="KW-1185">Reference proteome</keyword>
<evidence type="ECO:0000256" key="2">
    <source>
        <dbReference type="ARBA" id="ARBA00022723"/>
    </source>
</evidence>
<comment type="caution">
    <text evidence="6">The sequence shown here is derived from an EMBL/GenBank/DDBJ whole genome shotgun (WGS) entry which is preliminary data.</text>
</comment>
<dbReference type="Proteomes" id="UP001555826">
    <property type="component" value="Unassembled WGS sequence"/>
</dbReference>
<dbReference type="InterPro" id="IPR041705">
    <property type="entry name" value="PIN_Sll0205"/>
</dbReference>
<dbReference type="Gene3D" id="3.40.50.1010">
    <property type="entry name" value="5'-nuclease"/>
    <property type="match status" value="1"/>
</dbReference>
<evidence type="ECO:0000259" key="5">
    <source>
        <dbReference type="Pfam" id="PF01850"/>
    </source>
</evidence>
<dbReference type="InterPro" id="IPR052919">
    <property type="entry name" value="TA_system_RNase"/>
</dbReference>
<protein>
    <submittedName>
        <fullName evidence="6">Type II toxin-antitoxin system VapC family toxin</fullName>
    </submittedName>
</protein>
<keyword evidence="1" id="KW-0540">Nuclease</keyword>
<dbReference type="RefSeq" id="WP_367638111.1">
    <property type="nucleotide sequence ID" value="NZ_JBFNQN010000006.1"/>
</dbReference>
<evidence type="ECO:0000313" key="7">
    <source>
        <dbReference type="Proteomes" id="UP001555826"/>
    </source>
</evidence>
<name>A0ABV3P7G2_9ACTN</name>
<keyword evidence="2" id="KW-0479">Metal-binding</keyword>
<evidence type="ECO:0000256" key="1">
    <source>
        <dbReference type="ARBA" id="ARBA00022722"/>
    </source>
</evidence>
<keyword evidence="4" id="KW-0460">Magnesium</keyword>
<dbReference type="InterPro" id="IPR029060">
    <property type="entry name" value="PIN-like_dom_sf"/>
</dbReference>
<evidence type="ECO:0000313" key="6">
    <source>
        <dbReference type="EMBL" id="MEW9265167.1"/>
    </source>
</evidence>
<proteinExistence type="predicted"/>
<sequence length="124" mass="13930">MSLLLDTHVLLWWLTDDERLPDRLRAAVANGDAEVHVSAASAWEATVKSAVGKLTLPDGWWEHVREQRLTELPVTAEDGLVAGALPRHHADPFDRMLIAQAVRRDLTLLTVDRRFSAYDVRLLA</sequence>
<evidence type="ECO:0000256" key="4">
    <source>
        <dbReference type="ARBA" id="ARBA00022842"/>
    </source>
</evidence>
<dbReference type="CDD" id="cd09872">
    <property type="entry name" value="PIN_Sll0205-like"/>
    <property type="match status" value="1"/>
</dbReference>
<accession>A0ABV3P7G2</accession>
<reference evidence="6 7" key="1">
    <citation type="submission" date="2024-07" db="EMBL/GenBank/DDBJ databases">
        <authorList>
            <person name="Thanompreechachai J."/>
            <person name="Duangmal K."/>
        </authorList>
    </citation>
    <scope>NUCLEOTIDE SEQUENCE [LARGE SCALE GENOMIC DNA]</scope>
    <source>
        <strain evidence="6 7">KCTC 19886</strain>
    </source>
</reference>
<keyword evidence="3" id="KW-0378">Hydrolase</keyword>
<organism evidence="6 7">
    <name type="scientific">Kineococcus endophyticus</name>
    <dbReference type="NCBI Taxonomy" id="1181883"/>
    <lineage>
        <taxon>Bacteria</taxon>
        <taxon>Bacillati</taxon>
        <taxon>Actinomycetota</taxon>
        <taxon>Actinomycetes</taxon>
        <taxon>Kineosporiales</taxon>
        <taxon>Kineosporiaceae</taxon>
        <taxon>Kineococcus</taxon>
    </lineage>
</organism>
<dbReference type="InterPro" id="IPR002716">
    <property type="entry name" value="PIN_dom"/>
</dbReference>
<dbReference type="PANTHER" id="PTHR36173:SF2">
    <property type="entry name" value="RIBONUCLEASE VAPC16"/>
    <property type="match status" value="1"/>
</dbReference>
<gene>
    <name evidence="6" type="ORF">AB1207_10445</name>
</gene>
<dbReference type="SUPFAM" id="SSF88723">
    <property type="entry name" value="PIN domain-like"/>
    <property type="match status" value="1"/>
</dbReference>
<dbReference type="EMBL" id="JBFNQN010000006">
    <property type="protein sequence ID" value="MEW9265167.1"/>
    <property type="molecule type" value="Genomic_DNA"/>
</dbReference>
<evidence type="ECO:0000256" key="3">
    <source>
        <dbReference type="ARBA" id="ARBA00022801"/>
    </source>
</evidence>
<dbReference type="Pfam" id="PF01850">
    <property type="entry name" value="PIN"/>
    <property type="match status" value="1"/>
</dbReference>